<keyword evidence="1" id="KW-1133">Transmembrane helix</keyword>
<evidence type="ECO:0000313" key="2">
    <source>
        <dbReference type="EMBL" id="NUB89588.1"/>
    </source>
</evidence>
<feature type="transmembrane region" description="Helical" evidence="1">
    <location>
        <begin position="108"/>
        <end position="137"/>
    </location>
</feature>
<feature type="transmembrane region" description="Helical" evidence="1">
    <location>
        <begin position="45"/>
        <end position="67"/>
    </location>
</feature>
<dbReference type="AlphaFoldDB" id="A0A8J8GGP1"/>
<sequence>MRPLRALHALRDGVTDDSLRVAILVGLATVPFTVALSWDPIADDLVAGGSVSGAPLLLAGLLVGYYYSDRETESRRAGIWTGLAASIAAVLVVVANTVATIVSEPSQWAVVAVIGTPFVLALGVGVVVLFSMVAAQFADWVTTRLRRAHRAPDVSDDGGSTVPDPKWRTILAAYVLVAPPVVGSVLLEIPAGGAGFVFSVLGLLVLVPLSVVALGALFADATAPRSSKTDCVPNALAYVGAPIGTYALVYAVAALRGSGHPDGYAIYAFIGVLWIAAVVYLFNRHRYFDAGGSAVRQLG</sequence>
<organism evidence="2 4">
    <name type="scientific">Haloterrigena gelatinilytica</name>
    <dbReference type="NCBI Taxonomy" id="2741724"/>
    <lineage>
        <taxon>Archaea</taxon>
        <taxon>Methanobacteriati</taxon>
        <taxon>Methanobacteriota</taxon>
        <taxon>Stenosarchaea group</taxon>
        <taxon>Halobacteria</taxon>
        <taxon>Halobacteriales</taxon>
        <taxon>Natrialbaceae</taxon>
        <taxon>Haloterrigena</taxon>
    </lineage>
</organism>
<dbReference type="InterPro" id="IPR040493">
    <property type="entry name" value="DUF5518"/>
</dbReference>
<evidence type="ECO:0000313" key="5">
    <source>
        <dbReference type="Proteomes" id="UP001016761"/>
    </source>
</evidence>
<dbReference type="EMBL" id="JABURA010000001">
    <property type="protein sequence ID" value="NUB89588.1"/>
    <property type="molecule type" value="Genomic_DNA"/>
</dbReference>
<dbReference type="Pfam" id="PF17647">
    <property type="entry name" value="DUF5518"/>
    <property type="match status" value="1"/>
</dbReference>
<keyword evidence="1" id="KW-0812">Transmembrane</keyword>
<keyword evidence="5" id="KW-1185">Reference proteome</keyword>
<dbReference type="GO" id="GO:0005886">
    <property type="term" value="C:plasma membrane"/>
    <property type="evidence" value="ECO:0007669"/>
    <property type="project" value="UniProtKB-SubCell"/>
</dbReference>
<proteinExistence type="predicted"/>
<evidence type="ECO:0000313" key="4">
    <source>
        <dbReference type="Proteomes" id="UP000728647"/>
    </source>
</evidence>
<dbReference type="OrthoDB" id="293423at2157"/>
<feature type="transmembrane region" description="Helical" evidence="1">
    <location>
        <begin position="21"/>
        <end position="39"/>
    </location>
</feature>
<evidence type="ECO:0000256" key="1">
    <source>
        <dbReference type="SAM" id="Phobius"/>
    </source>
</evidence>
<protein>
    <submittedName>
        <fullName evidence="2">DUF5518 domain-containing protein</fullName>
    </submittedName>
</protein>
<dbReference type="GO" id="GO:0000155">
    <property type="term" value="F:phosphorelay sensor kinase activity"/>
    <property type="evidence" value="ECO:0007669"/>
    <property type="project" value="InterPro"/>
</dbReference>
<dbReference type="EMBL" id="JABUQZ010000001">
    <property type="protein sequence ID" value="NUC74582.1"/>
    <property type="molecule type" value="Genomic_DNA"/>
</dbReference>
<feature type="transmembrane region" description="Helical" evidence="1">
    <location>
        <begin position="195"/>
        <end position="219"/>
    </location>
</feature>
<keyword evidence="1" id="KW-0472">Membrane</keyword>
<name>A0A8J8GGP1_9EURY</name>
<feature type="transmembrane region" description="Helical" evidence="1">
    <location>
        <begin position="231"/>
        <end position="252"/>
    </location>
</feature>
<feature type="transmembrane region" description="Helical" evidence="1">
    <location>
        <begin position="264"/>
        <end position="282"/>
    </location>
</feature>
<accession>A0A8J8GGP1</accession>
<dbReference type="Proteomes" id="UP001016761">
    <property type="component" value="Unassembled WGS sequence"/>
</dbReference>
<dbReference type="GO" id="GO:0071555">
    <property type="term" value="P:cell wall organization"/>
    <property type="evidence" value="ECO:0007669"/>
    <property type="project" value="InterPro"/>
</dbReference>
<dbReference type="Proteomes" id="UP000728647">
    <property type="component" value="Unassembled WGS sequence"/>
</dbReference>
<reference evidence="2 5" key="1">
    <citation type="submission" date="2020-06" db="EMBL/GenBank/DDBJ databases">
        <title>Haloterrigena sp. nov., an extremely halophilic archaeon isolated from a saline sediment.</title>
        <authorList>
            <person name="Liu B.-B."/>
        </authorList>
    </citation>
    <scope>NUCLEOTIDE SEQUENCE</scope>
    <source>
        <strain evidence="2">SYSU A121-1</strain>
        <strain evidence="3 5">SYSU A558-1</strain>
    </source>
</reference>
<comment type="caution">
    <text evidence="2">The sequence shown here is derived from an EMBL/GenBank/DDBJ whole genome shotgun (WGS) entry which is preliminary data.</text>
</comment>
<feature type="transmembrane region" description="Helical" evidence="1">
    <location>
        <begin position="79"/>
        <end position="102"/>
    </location>
</feature>
<dbReference type="RefSeq" id="WP_174682301.1">
    <property type="nucleotide sequence ID" value="NZ_JABUQZ010000001.1"/>
</dbReference>
<feature type="transmembrane region" description="Helical" evidence="1">
    <location>
        <begin position="170"/>
        <end position="189"/>
    </location>
</feature>
<gene>
    <name evidence="2" type="ORF">HT576_00880</name>
    <name evidence="3" type="ORF">HTZ84_20160</name>
</gene>
<evidence type="ECO:0000313" key="3">
    <source>
        <dbReference type="EMBL" id="NUC74582.1"/>
    </source>
</evidence>